<gene>
    <name evidence="2" type="ORF">AK812_SmicGene46164</name>
</gene>
<dbReference type="Proteomes" id="UP000186817">
    <property type="component" value="Unassembled WGS sequence"/>
</dbReference>
<dbReference type="GO" id="GO:0003676">
    <property type="term" value="F:nucleic acid binding"/>
    <property type="evidence" value="ECO:0007669"/>
    <property type="project" value="InterPro"/>
</dbReference>
<dbReference type="AlphaFoldDB" id="A0A1Q9BUG8"/>
<dbReference type="EMBL" id="LSRX01003894">
    <property type="protein sequence ID" value="OLP74328.1"/>
    <property type="molecule type" value="Genomic_DNA"/>
</dbReference>
<sequence>MNIRGPGQSSDALGCSVDWARWAPGFVQAVGEYVDAAFQQGSTVESLRRLQVQQSMKDHVLAGHVPYRKDCYACVAGRAKKQNHYRQTVSDSFVLSVDLAGPFKRGVHEGAKARYFLAAVFSIPRAPELNGSKGDKPEATEGVVLGEPGEWEKADEDDRDDDDGAGVGPIELDDAPEDPEPQPLEQLELVHLPFVVPLPSKGARDVMNGIKGIEARLCAMGCHVARLHSDAGKEFCNNMLRTWAKERGMHKTNTGGDRFKANPFAENLIGILKGCARTLMKESDVSDQDWPYAIRHACAQRFRDQAVKLGWDIPRLIPFGSKVPRPPSSSFKGCVMWDSN</sequence>
<dbReference type="OrthoDB" id="421436at2759"/>
<dbReference type="Gene3D" id="3.30.420.10">
    <property type="entry name" value="Ribonuclease H-like superfamily/Ribonuclease H"/>
    <property type="match status" value="1"/>
</dbReference>
<feature type="region of interest" description="Disordered" evidence="1">
    <location>
        <begin position="127"/>
        <end position="181"/>
    </location>
</feature>
<reference evidence="2 3" key="1">
    <citation type="submission" date="2016-02" db="EMBL/GenBank/DDBJ databases">
        <title>Genome analysis of coral dinoflagellate symbionts highlights evolutionary adaptations to a symbiotic lifestyle.</title>
        <authorList>
            <person name="Aranda M."/>
            <person name="Li Y."/>
            <person name="Liew Y.J."/>
            <person name="Baumgarten S."/>
            <person name="Simakov O."/>
            <person name="Wilson M."/>
            <person name="Piel J."/>
            <person name="Ashoor H."/>
            <person name="Bougouffa S."/>
            <person name="Bajic V.B."/>
            <person name="Ryu T."/>
            <person name="Ravasi T."/>
            <person name="Bayer T."/>
            <person name="Micklem G."/>
            <person name="Kim H."/>
            <person name="Bhak J."/>
            <person name="Lajeunesse T.C."/>
            <person name="Voolstra C.R."/>
        </authorList>
    </citation>
    <scope>NUCLEOTIDE SEQUENCE [LARGE SCALE GENOMIC DNA]</scope>
    <source>
        <strain evidence="2 3">CCMP2467</strain>
    </source>
</reference>
<evidence type="ECO:0000256" key="1">
    <source>
        <dbReference type="SAM" id="MobiDB-lite"/>
    </source>
</evidence>
<feature type="compositionally biased region" description="Acidic residues" evidence="1">
    <location>
        <begin position="171"/>
        <end position="180"/>
    </location>
</feature>
<evidence type="ECO:0000313" key="2">
    <source>
        <dbReference type="EMBL" id="OLP74328.1"/>
    </source>
</evidence>
<accession>A0A1Q9BUG8</accession>
<evidence type="ECO:0000313" key="3">
    <source>
        <dbReference type="Proteomes" id="UP000186817"/>
    </source>
</evidence>
<dbReference type="InterPro" id="IPR012337">
    <property type="entry name" value="RNaseH-like_sf"/>
</dbReference>
<proteinExistence type="predicted"/>
<organism evidence="2 3">
    <name type="scientific">Symbiodinium microadriaticum</name>
    <name type="common">Dinoflagellate</name>
    <name type="synonym">Zooxanthella microadriatica</name>
    <dbReference type="NCBI Taxonomy" id="2951"/>
    <lineage>
        <taxon>Eukaryota</taxon>
        <taxon>Sar</taxon>
        <taxon>Alveolata</taxon>
        <taxon>Dinophyceae</taxon>
        <taxon>Suessiales</taxon>
        <taxon>Symbiodiniaceae</taxon>
        <taxon>Symbiodinium</taxon>
    </lineage>
</organism>
<dbReference type="SUPFAM" id="SSF53098">
    <property type="entry name" value="Ribonuclease H-like"/>
    <property type="match status" value="1"/>
</dbReference>
<feature type="compositionally biased region" description="Acidic residues" evidence="1">
    <location>
        <begin position="153"/>
        <end position="164"/>
    </location>
</feature>
<evidence type="ECO:0008006" key="4">
    <source>
        <dbReference type="Google" id="ProtNLM"/>
    </source>
</evidence>
<dbReference type="InterPro" id="IPR036397">
    <property type="entry name" value="RNaseH_sf"/>
</dbReference>
<protein>
    <recommendedName>
        <fullName evidence="4">Integrase catalytic domain-containing protein</fullName>
    </recommendedName>
</protein>
<name>A0A1Q9BUG8_SYMMI</name>
<comment type="caution">
    <text evidence="2">The sequence shown here is derived from an EMBL/GenBank/DDBJ whole genome shotgun (WGS) entry which is preliminary data.</text>
</comment>
<keyword evidence="3" id="KW-1185">Reference proteome</keyword>